<name>A0A060AH01_9CAUD</name>
<organism evidence="2 3">
    <name type="scientific">Cronobacter phage CR8</name>
    <dbReference type="NCBI Taxonomy" id="1327934"/>
    <lineage>
        <taxon>Viruses</taxon>
        <taxon>Duplodnaviria</taxon>
        <taxon>Heunggongvirae</taxon>
        <taxon>Uroviricota</taxon>
        <taxon>Caudoviricetes</taxon>
        <taxon>Vequintavirinae</taxon>
        <taxon>Certrevirus</taxon>
        <taxon>Certrevirus CR8</taxon>
    </lineage>
</organism>
<dbReference type="RefSeq" id="YP_009042371.1">
    <property type="nucleotide sequence ID" value="NC_024354.1"/>
</dbReference>
<keyword evidence="3" id="KW-1185">Reference proteome</keyword>
<dbReference type="EMBL" id="KC954774">
    <property type="protein sequence ID" value="AIA64664.1"/>
    <property type="molecule type" value="Genomic_DNA"/>
</dbReference>
<dbReference type="GeneID" id="19686885"/>
<sequence length="73" mass="7808">MAKVTYKKSRGVSSVNLAAVVTLPAYRTRDEARAVASKIRAAGVTPTTPTKTADGWRVTAKHNGGTLSRNTHR</sequence>
<accession>A0A060AH01</accession>
<proteinExistence type="predicted"/>
<feature type="region of interest" description="Disordered" evidence="1">
    <location>
        <begin position="45"/>
        <end position="73"/>
    </location>
</feature>
<protein>
    <submittedName>
        <fullName evidence="2">Uncharacterized protein</fullName>
    </submittedName>
</protein>
<dbReference type="Proteomes" id="UP000026984">
    <property type="component" value="Segment"/>
</dbReference>
<evidence type="ECO:0000256" key="1">
    <source>
        <dbReference type="SAM" id="MobiDB-lite"/>
    </source>
</evidence>
<reference evidence="2 3" key="1">
    <citation type="submission" date="2013-04" db="EMBL/GenBank/DDBJ databases">
        <title>Complete Genome Sequence of Cronobacter sakazakii Bacteriophage CR8.</title>
        <authorList>
            <person name="Kim Y."/>
            <person name="Shin H."/>
            <person name="Ryu S."/>
        </authorList>
    </citation>
    <scope>NUCLEOTIDE SEQUENCE [LARGE SCALE GENOMIC DNA]</scope>
</reference>
<dbReference type="KEGG" id="vg:19686885"/>
<evidence type="ECO:0000313" key="2">
    <source>
        <dbReference type="EMBL" id="AIA64664.1"/>
    </source>
</evidence>
<gene>
    <name evidence="2" type="ORF">CR8_134</name>
</gene>
<evidence type="ECO:0000313" key="3">
    <source>
        <dbReference type="Proteomes" id="UP000026984"/>
    </source>
</evidence>